<accession>A0A5N6TNV8</accession>
<feature type="transmembrane region" description="Helical" evidence="11">
    <location>
        <begin position="40"/>
        <end position="64"/>
    </location>
</feature>
<evidence type="ECO:0000256" key="5">
    <source>
        <dbReference type="ARBA" id="ARBA00022692"/>
    </source>
</evidence>
<evidence type="ECO:0000256" key="6">
    <source>
        <dbReference type="ARBA" id="ARBA00022741"/>
    </source>
</evidence>
<feature type="transmembrane region" description="Helical" evidence="11">
    <location>
        <begin position="787"/>
        <end position="814"/>
    </location>
</feature>
<evidence type="ECO:0000259" key="13">
    <source>
        <dbReference type="PROSITE" id="PS50929"/>
    </source>
</evidence>
<dbReference type="FunFam" id="3.40.50.300:FF:000913">
    <property type="entry name" value="ABC multidrug transporter SitT"/>
    <property type="match status" value="1"/>
</dbReference>
<comment type="similarity">
    <text evidence="2">Belongs to the ABC transporter superfamily. ABCB family. Multidrug resistance exporter (TC 3.A.1.201) subfamily.</text>
</comment>
<feature type="transmembrane region" description="Helical" evidence="11">
    <location>
        <begin position="196"/>
        <end position="217"/>
    </location>
</feature>
<dbReference type="InterPro" id="IPR003593">
    <property type="entry name" value="AAA+_ATPase"/>
</dbReference>
<dbReference type="InterPro" id="IPR011527">
    <property type="entry name" value="ABC1_TM_dom"/>
</dbReference>
<evidence type="ECO:0000256" key="9">
    <source>
        <dbReference type="ARBA" id="ARBA00023136"/>
    </source>
</evidence>
<dbReference type="InterPro" id="IPR039421">
    <property type="entry name" value="Type_1_exporter"/>
</dbReference>
<dbReference type="PROSITE" id="PS00211">
    <property type="entry name" value="ABC_TRANSPORTER_1"/>
    <property type="match status" value="2"/>
</dbReference>
<proteinExistence type="inferred from homology"/>
<evidence type="ECO:0000256" key="7">
    <source>
        <dbReference type="ARBA" id="ARBA00022840"/>
    </source>
</evidence>
<evidence type="ECO:0000256" key="11">
    <source>
        <dbReference type="SAM" id="Phobius"/>
    </source>
</evidence>
<dbReference type="GO" id="GO:0016887">
    <property type="term" value="F:ATP hydrolysis activity"/>
    <property type="evidence" value="ECO:0007669"/>
    <property type="project" value="InterPro"/>
</dbReference>
<evidence type="ECO:0000256" key="10">
    <source>
        <dbReference type="ARBA" id="ARBA00049740"/>
    </source>
</evidence>
<dbReference type="CDD" id="cd18577">
    <property type="entry name" value="ABC_6TM_Pgp_ABCB1_D1_like"/>
    <property type="match status" value="1"/>
</dbReference>
<sequence>MGSESAGGPDGGKENNGNKPHKFSGYFGLLVYANPTKFDICLLLVGFFSAIASGIPFPLLGIIFGQLIDDLNTESCEPSPNTAFKSSYQDKINGQILYIVYLAIAQFGFMYIHLVCWSLSGARLAQRLREHYFRSLLRQEPSFFDRVTAGEVSSRLNGDIQTIRTGTSEKVGICISSASFFVTAYVVAFVKDSRLAGILVSLIPAYFIMSLVGGKYVEKYSGTMSDSFASASSIASESLSNVSVVHAFNAQDRLETKFATHLVKARKEGIKKAVATGAQAGLMYFIGYGANGLAFWQGSRTIANSVASDNGGTTVGSIFTVIFILVDATIVLSQVAPFLQIFGAASASFQKLQKDINYESAIDGTSTSGNVLPLDLPGQFELRNVSFTYPSRPERAVLQDVSLKCPADKHTAIIGLSGSGKSTITSLMGRLYDPSEGAVLLDGYDLREINTRQLRSFISVVQQDATLLDRSILENIAHGLVNSPSPAHSHLKPILLGAQLATVAAAIREGQDPRKAAESHGSGVVEIIELVQHAAAMADATGFIRNLQEGLGTIVGSSGTLLSGGQKQRIAVARALVKDPKVLIFDEATASLDSKSEQEILSAVGKFIEGRTMISIAHRLSTIRNADNIIVMRDGQVVEQGTHEELMGKDSVYANLVKLQNVKTPSKDDVSSSFGTSTNIDVSGSGKEDYTPSVTDEGVSKECVTVDATEEHAADDGVKKGTSDKSVISLLKGISPIVRPYLLIALVALVGAGVVGGAFSAEAVIFGNTVSNLNTCNTPERIRSSGSFFGLMFFVLAIIEFFANIISWSGFGWVSEKTIYSVRMMLFRSLFEQDLQWHQSDDRTPTSLLSYITNDGNLLSGLSGSILGTIFSIVINLIASIILTHVIAWKIALVCLAVVPLVLGVGIMQLKVLAKFEERHENAFNKSVSISVEAISYIKTVASLSLEEETLAVYRRALSGPRKETAAVTIHASLWLSLAYFIGSLAYALAYWWGSVQIIAGMYDQTQFLIVVFSLLVSAQLWSEMFALAPEITNARAAVARILSVLELGSPRVSPRAISSPNPDIEAVAESSGMFDNKPAGGVSVEFKNVRFSYPARAHAPVLHGLNLTIKPGQFCALVGPSGAGKSTIIALLERMYLPSSGEIVIDGVDITKRSDISFRNDIALVPQEGALFEGTVRFNVGLGARPGQAVTDEEIEEACKLANIHDTIIGLPQGYDTLCGTNGSSLSGGQRQRLAIARALVRKPSLLVLDEPTSALDAESEKLLQEGLEKAAKGISVLAIAHRLHTIRKADVIYMIEAGQCVDHGTHEELFERSESYRTNVLFQSPDE</sequence>
<dbReference type="Pfam" id="PF00664">
    <property type="entry name" value="ABC_membrane"/>
    <property type="match status" value="2"/>
</dbReference>
<feature type="transmembrane region" description="Helical" evidence="11">
    <location>
        <begin position="741"/>
        <end position="767"/>
    </location>
</feature>
<protein>
    <recommendedName>
        <fullName evidence="10">ABC multidrug transporter MDR2</fullName>
    </recommendedName>
</protein>
<dbReference type="InterPro" id="IPR036640">
    <property type="entry name" value="ABC1_TM_sf"/>
</dbReference>
<dbReference type="Pfam" id="PF00005">
    <property type="entry name" value="ABC_tran"/>
    <property type="match status" value="2"/>
</dbReference>
<dbReference type="GO" id="GO:0090374">
    <property type="term" value="P:oligopeptide export from mitochondrion"/>
    <property type="evidence" value="ECO:0007669"/>
    <property type="project" value="TreeGrafter"/>
</dbReference>
<evidence type="ECO:0000313" key="14">
    <source>
        <dbReference type="EMBL" id="KAE8148005.1"/>
    </source>
</evidence>
<dbReference type="InterPro" id="IPR003439">
    <property type="entry name" value="ABC_transporter-like_ATP-bd"/>
</dbReference>
<feature type="domain" description="ABC transmembrane type-1" evidence="13">
    <location>
        <begin position="746"/>
        <end position="1034"/>
    </location>
</feature>
<dbReference type="PANTHER" id="PTHR43394">
    <property type="entry name" value="ATP-DEPENDENT PERMEASE MDL1, MITOCHONDRIAL"/>
    <property type="match status" value="1"/>
</dbReference>
<evidence type="ECO:0000256" key="8">
    <source>
        <dbReference type="ARBA" id="ARBA00022989"/>
    </source>
</evidence>
<dbReference type="GO" id="GO:0005743">
    <property type="term" value="C:mitochondrial inner membrane"/>
    <property type="evidence" value="ECO:0007669"/>
    <property type="project" value="TreeGrafter"/>
</dbReference>
<keyword evidence="4" id="KW-1003">Cell membrane</keyword>
<feature type="transmembrane region" description="Helical" evidence="11">
    <location>
        <begin position="316"/>
        <end position="342"/>
    </location>
</feature>
<dbReference type="SUPFAM" id="SSF52540">
    <property type="entry name" value="P-loop containing nucleoside triphosphate hydrolases"/>
    <property type="match status" value="2"/>
</dbReference>
<keyword evidence="6" id="KW-0547">Nucleotide-binding</keyword>
<dbReference type="FunFam" id="1.20.1560.10:FF:000057">
    <property type="entry name" value="ABC multidrug transporter SitT"/>
    <property type="match status" value="2"/>
</dbReference>
<feature type="transmembrane region" description="Helical" evidence="11">
    <location>
        <begin position="858"/>
        <end position="883"/>
    </location>
</feature>
<feature type="domain" description="ABC transporter" evidence="12">
    <location>
        <begin position="1085"/>
        <end position="1324"/>
    </location>
</feature>
<feature type="transmembrane region" description="Helical" evidence="11">
    <location>
        <begin position="273"/>
        <end position="296"/>
    </location>
</feature>
<evidence type="ECO:0000256" key="4">
    <source>
        <dbReference type="ARBA" id="ARBA00022475"/>
    </source>
</evidence>
<dbReference type="PANTHER" id="PTHR43394:SF1">
    <property type="entry name" value="ATP-BINDING CASSETTE SUB-FAMILY B MEMBER 10, MITOCHONDRIAL"/>
    <property type="match status" value="1"/>
</dbReference>
<dbReference type="Gene3D" id="1.20.1560.10">
    <property type="entry name" value="ABC transporter type 1, transmembrane domain"/>
    <property type="match status" value="1"/>
</dbReference>
<keyword evidence="7" id="KW-0067">ATP-binding</keyword>
<dbReference type="CDD" id="cd18578">
    <property type="entry name" value="ABC_6TM_Pgp_ABCB1_D2_like"/>
    <property type="match status" value="1"/>
</dbReference>
<dbReference type="PROSITE" id="PS50893">
    <property type="entry name" value="ABC_TRANSPORTER_2"/>
    <property type="match status" value="2"/>
</dbReference>
<dbReference type="EMBL" id="ML742180">
    <property type="protein sequence ID" value="KAE8148005.1"/>
    <property type="molecule type" value="Genomic_DNA"/>
</dbReference>
<organism evidence="14 15">
    <name type="scientific">Aspergillus avenaceus</name>
    <dbReference type="NCBI Taxonomy" id="36643"/>
    <lineage>
        <taxon>Eukaryota</taxon>
        <taxon>Fungi</taxon>
        <taxon>Dikarya</taxon>
        <taxon>Ascomycota</taxon>
        <taxon>Pezizomycotina</taxon>
        <taxon>Eurotiomycetes</taxon>
        <taxon>Eurotiomycetidae</taxon>
        <taxon>Eurotiales</taxon>
        <taxon>Aspergillaceae</taxon>
        <taxon>Aspergillus</taxon>
        <taxon>Aspergillus subgen. Circumdati</taxon>
    </lineage>
</organism>
<feature type="transmembrane region" description="Helical" evidence="11">
    <location>
        <begin position="171"/>
        <end position="190"/>
    </location>
</feature>
<keyword evidence="8 11" id="KW-1133">Transmembrane helix</keyword>
<gene>
    <name evidence="14" type="ORF">BDV25DRAFT_168724</name>
</gene>
<dbReference type="GO" id="GO:0005886">
    <property type="term" value="C:plasma membrane"/>
    <property type="evidence" value="ECO:0007669"/>
    <property type="project" value="UniProtKB-SubCell"/>
</dbReference>
<evidence type="ECO:0000256" key="1">
    <source>
        <dbReference type="ARBA" id="ARBA00004651"/>
    </source>
</evidence>
<dbReference type="InterPro" id="IPR017871">
    <property type="entry name" value="ABC_transporter-like_CS"/>
</dbReference>
<evidence type="ECO:0000256" key="3">
    <source>
        <dbReference type="ARBA" id="ARBA00022448"/>
    </source>
</evidence>
<comment type="subcellular location">
    <subcellularLocation>
        <location evidence="1">Cell membrane</location>
        <topology evidence="1">Multi-pass membrane protein</topology>
    </subcellularLocation>
</comment>
<dbReference type="SUPFAM" id="SSF90123">
    <property type="entry name" value="ABC transporter transmembrane region"/>
    <property type="match status" value="2"/>
</dbReference>
<dbReference type="PROSITE" id="PS50929">
    <property type="entry name" value="ABC_TM1F"/>
    <property type="match status" value="2"/>
</dbReference>
<evidence type="ECO:0000313" key="15">
    <source>
        <dbReference type="Proteomes" id="UP000325780"/>
    </source>
</evidence>
<evidence type="ECO:0000256" key="2">
    <source>
        <dbReference type="ARBA" id="ARBA00007577"/>
    </source>
</evidence>
<feature type="domain" description="ABC transporter" evidence="12">
    <location>
        <begin position="380"/>
        <end position="659"/>
    </location>
</feature>
<feature type="transmembrane region" description="Helical" evidence="11">
    <location>
        <begin position="972"/>
        <end position="993"/>
    </location>
</feature>
<dbReference type="GO" id="GO:0015421">
    <property type="term" value="F:ABC-type oligopeptide transporter activity"/>
    <property type="evidence" value="ECO:0007669"/>
    <property type="project" value="TreeGrafter"/>
</dbReference>
<keyword evidence="3" id="KW-0813">Transport</keyword>
<evidence type="ECO:0000259" key="12">
    <source>
        <dbReference type="PROSITE" id="PS50893"/>
    </source>
</evidence>
<feature type="transmembrane region" description="Helical" evidence="11">
    <location>
        <begin position="889"/>
        <end position="910"/>
    </location>
</feature>
<reference evidence="14 15" key="1">
    <citation type="submission" date="2019-04" db="EMBL/GenBank/DDBJ databases">
        <title>Friends and foes A comparative genomics study of 23 Aspergillus species from section Flavi.</title>
        <authorList>
            <consortium name="DOE Joint Genome Institute"/>
            <person name="Kjaerbolling I."/>
            <person name="Vesth T."/>
            <person name="Frisvad J.C."/>
            <person name="Nybo J.L."/>
            <person name="Theobald S."/>
            <person name="Kildgaard S."/>
            <person name="Isbrandt T."/>
            <person name="Kuo A."/>
            <person name="Sato A."/>
            <person name="Lyhne E.K."/>
            <person name="Kogle M.E."/>
            <person name="Wiebenga A."/>
            <person name="Kun R.S."/>
            <person name="Lubbers R.J."/>
            <person name="Makela M.R."/>
            <person name="Barry K."/>
            <person name="Chovatia M."/>
            <person name="Clum A."/>
            <person name="Daum C."/>
            <person name="Haridas S."/>
            <person name="He G."/>
            <person name="LaButti K."/>
            <person name="Lipzen A."/>
            <person name="Mondo S."/>
            <person name="Riley R."/>
            <person name="Salamov A."/>
            <person name="Simmons B.A."/>
            <person name="Magnuson J.K."/>
            <person name="Henrissat B."/>
            <person name="Mortensen U.H."/>
            <person name="Larsen T.O."/>
            <person name="Devries R.P."/>
            <person name="Grigoriev I.V."/>
            <person name="Machida M."/>
            <person name="Baker S.E."/>
            <person name="Andersen M.R."/>
        </authorList>
    </citation>
    <scope>NUCLEOTIDE SEQUENCE [LARGE SCALE GENOMIC DNA]</scope>
    <source>
        <strain evidence="14 15">IBT 18842</strain>
    </source>
</reference>
<keyword evidence="14" id="KW-0378">Hydrolase</keyword>
<dbReference type="SMART" id="SM00382">
    <property type="entry name" value="AAA"/>
    <property type="match status" value="2"/>
</dbReference>
<name>A0A5N6TNV8_ASPAV</name>
<keyword evidence="9 11" id="KW-0472">Membrane</keyword>
<dbReference type="Gene3D" id="3.40.50.300">
    <property type="entry name" value="P-loop containing nucleotide triphosphate hydrolases"/>
    <property type="match status" value="2"/>
</dbReference>
<keyword evidence="15" id="KW-1185">Reference proteome</keyword>
<feature type="domain" description="ABC transmembrane type-1" evidence="13">
    <location>
        <begin position="44"/>
        <end position="344"/>
    </location>
</feature>
<feature type="transmembrane region" description="Helical" evidence="11">
    <location>
        <begin position="96"/>
        <end position="119"/>
    </location>
</feature>
<dbReference type="Proteomes" id="UP000325780">
    <property type="component" value="Unassembled WGS sequence"/>
</dbReference>
<keyword evidence="5 11" id="KW-0812">Transmembrane</keyword>
<dbReference type="InterPro" id="IPR027417">
    <property type="entry name" value="P-loop_NTPase"/>
</dbReference>
<dbReference type="OrthoDB" id="6500128at2759"/>
<dbReference type="GO" id="GO:0005524">
    <property type="term" value="F:ATP binding"/>
    <property type="evidence" value="ECO:0007669"/>
    <property type="project" value="UniProtKB-KW"/>
</dbReference>